<evidence type="ECO:0000313" key="11">
    <source>
        <dbReference type="Proteomes" id="UP000824229"/>
    </source>
</evidence>
<evidence type="ECO:0000256" key="3">
    <source>
        <dbReference type="ARBA" id="ARBA00012438"/>
    </source>
</evidence>
<name>A0A9E2KDC5_9FIRM</name>
<comment type="caution">
    <text evidence="10">The sequence shown here is derived from an EMBL/GenBank/DDBJ whole genome shotgun (WGS) entry which is preliminary data.</text>
</comment>
<accession>A0A9E2KDC5</accession>
<dbReference type="InterPro" id="IPR004358">
    <property type="entry name" value="Sig_transdc_His_kin-like_C"/>
</dbReference>
<evidence type="ECO:0000313" key="10">
    <source>
        <dbReference type="EMBL" id="MBU3804854.1"/>
    </source>
</evidence>
<dbReference type="PRINTS" id="PR00344">
    <property type="entry name" value="BCTRLSENSOR"/>
</dbReference>
<dbReference type="PANTHER" id="PTHR45453">
    <property type="entry name" value="PHOSPHATE REGULON SENSOR PROTEIN PHOR"/>
    <property type="match status" value="1"/>
</dbReference>
<dbReference type="Gene3D" id="3.30.565.10">
    <property type="entry name" value="Histidine kinase-like ATPase, C-terminal domain"/>
    <property type="match status" value="1"/>
</dbReference>
<evidence type="ECO:0000256" key="7">
    <source>
        <dbReference type="ARBA" id="ARBA00023012"/>
    </source>
</evidence>
<dbReference type="SUPFAM" id="SSF47384">
    <property type="entry name" value="Homodimeric domain of signal transducing histidine kinase"/>
    <property type="match status" value="1"/>
</dbReference>
<keyword evidence="8" id="KW-0472">Membrane</keyword>
<dbReference type="InterPro" id="IPR003594">
    <property type="entry name" value="HATPase_dom"/>
</dbReference>
<keyword evidence="8" id="KW-1133">Transmembrane helix</keyword>
<dbReference type="InterPro" id="IPR005467">
    <property type="entry name" value="His_kinase_dom"/>
</dbReference>
<evidence type="ECO:0000256" key="4">
    <source>
        <dbReference type="ARBA" id="ARBA00022553"/>
    </source>
</evidence>
<dbReference type="PANTHER" id="PTHR45453:SF1">
    <property type="entry name" value="PHOSPHATE REGULON SENSOR PROTEIN PHOR"/>
    <property type="match status" value="1"/>
</dbReference>
<feature type="domain" description="Histidine kinase" evidence="9">
    <location>
        <begin position="119"/>
        <end position="335"/>
    </location>
</feature>
<dbReference type="GO" id="GO:0000155">
    <property type="term" value="F:phosphorelay sensor kinase activity"/>
    <property type="evidence" value="ECO:0007669"/>
    <property type="project" value="InterPro"/>
</dbReference>
<dbReference type="Pfam" id="PF02518">
    <property type="entry name" value="HATPase_c"/>
    <property type="match status" value="1"/>
</dbReference>
<organism evidence="10 11">
    <name type="scientific">Candidatus Cellulosilyticum pullistercoris</name>
    <dbReference type="NCBI Taxonomy" id="2838521"/>
    <lineage>
        <taxon>Bacteria</taxon>
        <taxon>Bacillati</taxon>
        <taxon>Bacillota</taxon>
        <taxon>Clostridia</taxon>
        <taxon>Lachnospirales</taxon>
        <taxon>Cellulosilyticaceae</taxon>
        <taxon>Cellulosilyticum</taxon>
    </lineage>
</organism>
<evidence type="ECO:0000256" key="2">
    <source>
        <dbReference type="ARBA" id="ARBA00004370"/>
    </source>
</evidence>
<gene>
    <name evidence="10" type="ORF">H9872_08890</name>
</gene>
<dbReference type="AlphaFoldDB" id="A0A9E2KDC5"/>
<keyword evidence="8" id="KW-0812">Transmembrane</keyword>
<dbReference type="CDD" id="cd00082">
    <property type="entry name" value="HisKA"/>
    <property type="match status" value="1"/>
</dbReference>
<evidence type="ECO:0000256" key="5">
    <source>
        <dbReference type="ARBA" id="ARBA00022679"/>
    </source>
</evidence>
<comment type="catalytic activity">
    <reaction evidence="1">
        <text>ATP + protein L-histidine = ADP + protein N-phospho-L-histidine.</text>
        <dbReference type="EC" id="2.7.13.3"/>
    </reaction>
</comment>
<keyword evidence="4" id="KW-0597">Phosphoprotein</keyword>
<dbReference type="SMART" id="SM00388">
    <property type="entry name" value="HisKA"/>
    <property type="match status" value="1"/>
</dbReference>
<comment type="subcellular location">
    <subcellularLocation>
        <location evidence="2">Membrane</location>
    </subcellularLocation>
</comment>
<keyword evidence="5" id="KW-0808">Transferase</keyword>
<dbReference type="Gene3D" id="1.10.287.130">
    <property type="match status" value="1"/>
</dbReference>
<dbReference type="GO" id="GO:0005886">
    <property type="term" value="C:plasma membrane"/>
    <property type="evidence" value="ECO:0007669"/>
    <property type="project" value="TreeGrafter"/>
</dbReference>
<evidence type="ECO:0000256" key="6">
    <source>
        <dbReference type="ARBA" id="ARBA00022777"/>
    </source>
</evidence>
<evidence type="ECO:0000256" key="1">
    <source>
        <dbReference type="ARBA" id="ARBA00000085"/>
    </source>
</evidence>
<dbReference type="EMBL" id="JAHLFQ010000206">
    <property type="protein sequence ID" value="MBU3804854.1"/>
    <property type="molecule type" value="Genomic_DNA"/>
</dbReference>
<dbReference type="SUPFAM" id="SSF55874">
    <property type="entry name" value="ATPase domain of HSP90 chaperone/DNA topoisomerase II/histidine kinase"/>
    <property type="match status" value="1"/>
</dbReference>
<dbReference type="GO" id="GO:0016036">
    <property type="term" value="P:cellular response to phosphate starvation"/>
    <property type="evidence" value="ECO:0007669"/>
    <property type="project" value="TreeGrafter"/>
</dbReference>
<dbReference type="SMART" id="SM00387">
    <property type="entry name" value="HATPase_c"/>
    <property type="match status" value="1"/>
</dbReference>
<evidence type="ECO:0000256" key="8">
    <source>
        <dbReference type="SAM" id="Phobius"/>
    </source>
</evidence>
<keyword evidence="6 10" id="KW-0418">Kinase</keyword>
<reference evidence="10" key="1">
    <citation type="journal article" date="2021" name="PeerJ">
        <title>Extensive microbial diversity within the chicken gut microbiome revealed by metagenomics and culture.</title>
        <authorList>
            <person name="Gilroy R."/>
            <person name="Ravi A."/>
            <person name="Getino M."/>
            <person name="Pursley I."/>
            <person name="Horton D.L."/>
            <person name="Alikhan N.F."/>
            <person name="Baker D."/>
            <person name="Gharbi K."/>
            <person name="Hall N."/>
            <person name="Watson M."/>
            <person name="Adriaenssens E.M."/>
            <person name="Foster-Nyarko E."/>
            <person name="Jarju S."/>
            <person name="Secka A."/>
            <person name="Antonio M."/>
            <person name="Oren A."/>
            <person name="Chaudhuri R.R."/>
            <person name="La Ragione R."/>
            <person name="Hildebrand F."/>
            <person name="Pallen M.J."/>
        </authorList>
    </citation>
    <scope>NUCLEOTIDE SEQUENCE</scope>
    <source>
        <strain evidence="10">B5-657</strain>
    </source>
</reference>
<feature type="transmembrane region" description="Helical" evidence="8">
    <location>
        <begin position="30"/>
        <end position="50"/>
    </location>
</feature>
<protein>
    <recommendedName>
        <fullName evidence="3">histidine kinase</fullName>
        <ecNumber evidence="3">2.7.13.3</ecNumber>
    </recommendedName>
</protein>
<keyword evidence="7" id="KW-0902">Two-component regulatory system</keyword>
<dbReference type="CDD" id="cd00075">
    <property type="entry name" value="HATPase"/>
    <property type="match status" value="1"/>
</dbReference>
<dbReference type="Pfam" id="PF00512">
    <property type="entry name" value="HisKA"/>
    <property type="match status" value="1"/>
</dbReference>
<dbReference type="InterPro" id="IPR036097">
    <property type="entry name" value="HisK_dim/P_sf"/>
</dbReference>
<dbReference type="InterPro" id="IPR036890">
    <property type="entry name" value="HATPase_C_sf"/>
</dbReference>
<feature type="non-terminal residue" evidence="10">
    <location>
        <position position="335"/>
    </location>
</feature>
<dbReference type="PROSITE" id="PS50109">
    <property type="entry name" value="HIS_KIN"/>
    <property type="match status" value="1"/>
</dbReference>
<dbReference type="EC" id="2.7.13.3" evidence="3"/>
<reference evidence="10" key="2">
    <citation type="submission" date="2021-04" db="EMBL/GenBank/DDBJ databases">
        <authorList>
            <person name="Gilroy R."/>
        </authorList>
    </citation>
    <scope>NUCLEOTIDE SEQUENCE</scope>
    <source>
        <strain evidence="10">B5-657</strain>
    </source>
</reference>
<sequence length="335" mass="38602">MKRNKEQIRHLVSCVMIVGVMSMLCYEISVRAAGICLVGGIILIGITYYYEHRRYQKINELSMYLHQICAGNHSLDIRDNEEGELSILKNEIYKVTCRLSEQSELLRKDKLYLADSLSNISHQLKTPLTSMLMMMDLLKRQDLEEEKRLEFIRSVSRQLERIEWLVTSLLKLSKIDAGTVLFKKEKVNVSLLIKEAIESLSIKAEIKEQRITINNHEDWQEIEDVNFIGDKNWSLEAVINILKNCIEHTPVGGVLEIEFTENALYTEIIIKDNGEGIAQEDLPHIFERFYRGKNASSESVGIGLAMARSIILEQNGDITVKSEEDIGTKFRIRFY</sequence>
<evidence type="ECO:0000259" key="9">
    <source>
        <dbReference type="PROSITE" id="PS50109"/>
    </source>
</evidence>
<dbReference type="Proteomes" id="UP000824229">
    <property type="component" value="Unassembled WGS sequence"/>
</dbReference>
<dbReference type="InterPro" id="IPR050351">
    <property type="entry name" value="BphY/WalK/GraS-like"/>
</dbReference>
<dbReference type="InterPro" id="IPR003661">
    <property type="entry name" value="HisK_dim/P_dom"/>
</dbReference>
<proteinExistence type="predicted"/>
<dbReference type="GO" id="GO:0004721">
    <property type="term" value="F:phosphoprotein phosphatase activity"/>
    <property type="evidence" value="ECO:0007669"/>
    <property type="project" value="TreeGrafter"/>
</dbReference>